<feature type="compositionally biased region" description="Basic and acidic residues" evidence="1">
    <location>
        <begin position="356"/>
        <end position="367"/>
    </location>
</feature>
<comment type="caution">
    <text evidence="3">The sequence shown here is derived from an EMBL/GenBank/DDBJ whole genome shotgun (WGS) entry which is preliminary data.</text>
</comment>
<organism evidence="3 4">
    <name type="scientific">Streptomyces griseicoloratus</name>
    <dbReference type="NCBI Taxonomy" id="2752516"/>
    <lineage>
        <taxon>Bacteria</taxon>
        <taxon>Bacillati</taxon>
        <taxon>Actinomycetota</taxon>
        <taxon>Actinomycetes</taxon>
        <taxon>Kitasatosporales</taxon>
        <taxon>Streptomycetaceae</taxon>
        <taxon>Streptomyces</taxon>
    </lineage>
</organism>
<gene>
    <name evidence="3" type="ORF">H0H10_00790</name>
</gene>
<name>A0A926L011_9ACTN</name>
<evidence type="ECO:0000313" key="3">
    <source>
        <dbReference type="EMBL" id="MBD0417738.1"/>
    </source>
</evidence>
<dbReference type="InterPro" id="IPR002477">
    <property type="entry name" value="Peptidoglycan-bd-like"/>
</dbReference>
<accession>A0A926L011</accession>
<dbReference type="Gene3D" id="1.10.101.10">
    <property type="entry name" value="PGBD-like superfamily/PGBD"/>
    <property type="match status" value="1"/>
</dbReference>
<evidence type="ECO:0000256" key="1">
    <source>
        <dbReference type="SAM" id="MobiDB-lite"/>
    </source>
</evidence>
<feature type="region of interest" description="Disordered" evidence="1">
    <location>
        <begin position="264"/>
        <end position="386"/>
    </location>
</feature>
<feature type="region of interest" description="Disordered" evidence="1">
    <location>
        <begin position="73"/>
        <end position="112"/>
    </location>
</feature>
<proteinExistence type="predicted"/>
<evidence type="ECO:0000259" key="2">
    <source>
        <dbReference type="Pfam" id="PF01471"/>
    </source>
</evidence>
<protein>
    <submittedName>
        <fullName evidence="3">Peptidoglycan-binding protein</fullName>
    </submittedName>
</protein>
<sequence length="444" mass="45812">MTPPGTCSGAAGRTASDASRTSGAIETSHGCRHTFHPGWCDRLWPVQSCWKPVFRGQARASVEKICIISEVREGSREGRDERVEQRNGSQEAPGHPCPECGAPRRPDNTPSCACGPRASDALRDARTAQAAAAEDFDPLRIRPYVELDGSGEGAGPASAPTPSAAQDPDATMSLRAVGDRPAGTEAGTEATSVLPTPLAPPAGAPSDHDLRLFETAAAPAGSGPDDTPAGPEPRGRRRGMLLGVAGAVVMVLGAAGYASGLFSYEAPSRDGALPDEVRASVPDPSTGAASQSPAPSTTATRPASASPSASVSASASASPSPSPSPSASSASPTRTSSRPAEPTPSASSTPAGDTATESRDDDHDHDQGGGGGGLRRGDRGPEVTELQQRLQQLYLYTGDANGVYNRQVEDAVRTYQWARGIRSDELGVYGPDTRRMLETETREP</sequence>
<feature type="compositionally biased region" description="Low complexity" evidence="1">
    <location>
        <begin position="155"/>
        <end position="170"/>
    </location>
</feature>
<feature type="region of interest" description="Disordered" evidence="1">
    <location>
        <begin position="124"/>
        <end position="238"/>
    </location>
</feature>
<reference evidence="3" key="1">
    <citation type="submission" date="2020-09" db="EMBL/GenBank/DDBJ databases">
        <title>Streptomyces grisecoloratus sp. nov., isolated from cotton soil.</title>
        <authorList>
            <person name="Xing L."/>
        </authorList>
    </citation>
    <scope>NUCLEOTIDE SEQUENCE</scope>
    <source>
        <strain evidence="3">TRM S81-3</strain>
    </source>
</reference>
<reference evidence="3" key="2">
    <citation type="submission" date="2020-09" db="EMBL/GenBank/DDBJ databases">
        <authorList>
            <person name="Luo X."/>
        </authorList>
    </citation>
    <scope>NUCLEOTIDE SEQUENCE</scope>
    <source>
        <strain evidence="3">TRM S81-3</strain>
    </source>
</reference>
<feature type="region of interest" description="Disordered" evidence="1">
    <location>
        <begin position="1"/>
        <end position="22"/>
    </location>
</feature>
<dbReference type="InterPro" id="IPR036365">
    <property type="entry name" value="PGBD-like_sf"/>
</dbReference>
<dbReference type="InterPro" id="IPR036366">
    <property type="entry name" value="PGBDSf"/>
</dbReference>
<dbReference type="Proteomes" id="UP000621210">
    <property type="component" value="Unassembled WGS sequence"/>
</dbReference>
<feature type="compositionally biased region" description="Low complexity" evidence="1">
    <location>
        <begin position="284"/>
        <end position="355"/>
    </location>
</feature>
<keyword evidence="4" id="KW-1185">Reference proteome</keyword>
<dbReference type="Pfam" id="PF01471">
    <property type="entry name" value="PG_binding_1"/>
    <property type="match status" value="1"/>
</dbReference>
<dbReference type="AlphaFoldDB" id="A0A926L011"/>
<feature type="compositionally biased region" description="Basic and acidic residues" evidence="1">
    <location>
        <begin position="73"/>
        <end position="85"/>
    </location>
</feature>
<dbReference type="EMBL" id="JACVQF010000025">
    <property type="protein sequence ID" value="MBD0417738.1"/>
    <property type="molecule type" value="Genomic_DNA"/>
</dbReference>
<feature type="domain" description="Peptidoglycan binding-like" evidence="2">
    <location>
        <begin position="379"/>
        <end position="437"/>
    </location>
</feature>
<dbReference type="SUPFAM" id="SSF47090">
    <property type="entry name" value="PGBD-like"/>
    <property type="match status" value="1"/>
</dbReference>
<evidence type="ECO:0000313" key="4">
    <source>
        <dbReference type="Proteomes" id="UP000621210"/>
    </source>
</evidence>